<comment type="caution">
    <text evidence="7">The sequence shown here is derived from an EMBL/GenBank/DDBJ whole genome shotgun (WGS) entry which is preliminary data.</text>
</comment>
<keyword evidence="5 6" id="KW-0472">Membrane</keyword>
<name>A0A415E186_9FIRM</name>
<feature type="transmembrane region" description="Helical" evidence="6">
    <location>
        <begin position="119"/>
        <end position="137"/>
    </location>
</feature>
<dbReference type="RefSeq" id="WP_067534469.1">
    <property type="nucleotide sequence ID" value="NZ_AP025568.1"/>
</dbReference>
<comment type="subcellular location">
    <subcellularLocation>
        <location evidence="1">Cell membrane</location>
        <topology evidence="1">Multi-pass membrane protein</topology>
    </subcellularLocation>
</comment>
<feature type="transmembrane region" description="Helical" evidence="6">
    <location>
        <begin position="291"/>
        <end position="309"/>
    </location>
</feature>
<organism evidence="7 8">
    <name type="scientific">Emergencia timonensis</name>
    <dbReference type="NCBI Taxonomy" id="1776384"/>
    <lineage>
        <taxon>Bacteria</taxon>
        <taxon>Bacillati</taxon>
        <taxon>Bacillota</taxon>
        <taxon>Clostridia</taxon>
        <taxon>Peptostreptococcales</taxon>
        <taxon>Anaerovoracaceae</taxon>
        <taxon>Emergencia</taxon>
    </lineage>
</organism>
<evidence type="ECO:0000313" key="8">
    <source>
        <dbReference type="Proteomes" id="UP000284841"/>
    </source>
</evidence>
<feature type="transmembrane region" description="Helical" evidence="6">
    <location>
        <begin position="321"/>
        <end position="341"/>
    </location>
</feature>
<feature type="transmembrane region" description="Helical" evidence="6">
    <location>
        <begin position="264"/>
        <end position="285"/>
    </location>
</feature>
<evidence type="ECO:0000256" key="5">
    <source>
        <dbReference type="ARBA" id="ARBA00023136"/>
    </source>
</evidence>
<dbReference type="InterPro" id="IPR051679">
    <property type="entry name" value="DASS-Related_Transporters"/>
</dbReference>
<dbReference type="PANTHER" id="PTHR43652:SF2">
    <property type="entry name" value="BASIC AMINO ACID ANTIPORTER YFCC-RELATED"/>
    <property type="match status" value="1"/>
</dbReference>
<gene>
    <name evidence="7" type="ORF">DW099_11960</name>
</gene>
<dbReference type="EMBL" id="QRMS01000003">
    <property type="protein sequence ID" value="RHJ87405.1"/>
    <property type="molecule type" value="Genomic_DNA"/>
</dbReference>
<feature type="transmembrane region" description="Helical" evidence="6">
    <location>
        <begin position="361"/>
        <end position="381"/>
    </location>
</feature>
<feature type="transmembrane region" description="Helical" evidence="6">
    <location>
        <begin position="449"/>
        <end position="468"/>
    </location>
</feature>
<keyword evidence="3 6" id="KW-0812">Transmembrane</keyword>
<dbReference type="Proteomes" id="UP000284841">
    <property type="component" value="Unassembled WGS sequence"/>
</dbReference>
<dbReference type="GO" id="GO:0005886">
    <property type="term" value="C:plasma membrane"/>
    <property type="evidence" value="ECO:0007669"/>
    <property type="project" value="UniProtKB-SubCell"/>
</dbReference>
<feature type="transmembrane region" description="Helical" evidence="6">
    <location>
        <begin position="143"/>
        <end position="161"/>
    </location>
</feature>
<evidence type="ECO:0000256" key="4">
    <source>
        <dbReference type="ARBA" id="ARBA00022989"/>
    </source>
</evidence>
<feature type="transmembrane region" description="Helical" evidence="6">
    <location>
        <begin position="16"/>
        <end position="34"/>
    </location>
</feature>
<reference evidence="7 8" key="1">
    <citation type="submission" date="2018-08" db="EMBL/GenBank/DDBJ databases">
        <title>A genome reference for cultivated species of the human gut microbiota.</title>
        <authorList>
            <person name="Zou Y."/>
            <person name="Xue W."/>
            <person name="Luo G."/>
        </authorList>
    </citation>
    <scope>NUCLEOTIDE SEQUENCE [LARGE SCALE GENOMIC DNA]</scope>
    <source>
        <strain evidence="7 8">AM07-24</strain>
    </source>
</reference>
<evidence type="ECO:0000256" key="3">
    <source>
        <dbReference type="ARBA" id="ARBA00022692"/>
    </source>
</evidence>
<dbReference type="InterPro" id="IPR018385">
    <property type="entry name" value="C4_dicarb_anaerob_car-like"/>
</dbReference>
<dbReference type="OrthoDB" id="255482at2"/>
<keyword evidence="4 6" id="KW-1133">Transmembrane helix</keyword>
<evidence type="ECO:0000256" key="6">
    <source>
        <dbReference type="SAM" id="Phobius"/>
    </source>
</evidence>
<evidence type="ECO:0000256" key="2">
    <source>
        <dbReference type="ARBA" id="ARBA00022475"/>
    </source>
</evidence>
<keyword evidence="2" id="KW-1003">Cell membrane</keyword>
<proteinExistence type="predicted"/>
<dbReference type="AlphaFoldDB" id="A0A415E186"/>
<dbReference type="GeneID" id="83003352"/>
<sequence>MGETLNKKKSFQMPHVYAILFIIMLLVTLLSYIIPNGEFERTLTESGQTLVNTDNFQFIKNEDPIGFMDFFSSIYTGFVEAGTIMGSLLICSGSLAILNYSGSLEAGIRKLTEVTNGKNVIAILIFYVYFAGMNIMGAGEGCYPFFPIVTGIVISLGYDRIMGMMTICFAATAGFACGMVNLFTTGISQQLVGLPLFSGIGYRAIVFAVLFVIGLVSALLYGSKIRKNPDKSYVADEYKAQLAEQAEAKDDGKEQVPFDGKRKLALIIFVAIVLFTAYGCLKLEFGLGQFAALYVVMAIILAVIFRINVNQFCQLFTQGASQVLGAAFAIALARSVMVLLNQGKIMDTIVYYMGNGLQGKSAIITLLLIFLFVTAFNFLVVSGSGKAVMMMPIMSPLGKMLGINQQVMVLTYQLGDGLTNMLWPGGGMVCCALTGTNYGDWLKASWKTFATMIVSGFVLIVIANAINYGPF</sequence>
<evidence type="ECO:0000313" key="7">
    <source>
        <dbReference type="EMBL" id="RHJ87405.1"/>
    </source>
</evidence>
<dbReference type="PANTHER" id="PTHR43652">
    <property type="entry name" value="BASIC AMINO ACID ANTIPORTER YFCC-RELATED"/>
    <property type="match status" value="1"/>
</dbReference>
<dbReference type="Pfam" id="PF03606">
    <property type="entry name" value="DcuC"/>
    <property type="match status" value="1"/>
</dbReference>
<feature type="transmembrane region" description="Helical" evidence="6">
    <location>
        <begin position="168"/>
        <end position="188"/>
    </location>
</feature>
<protein>
    <submittedName>
        <fullName evidence="7">YfcC family protein</fullName>
    </submittedName>
</protein>
<keyword evidence="8" id="KW-1185">Reference proteome</keyword>
<feature type="transmembrane region" description="Helical" evidence="6">
    <location>
        <begin position="200"/>
        <end position="221"/>
    </location>
</feature>
<accession>A0A415E186</accession>
<feature type="transmembrane region" description="Helical" evidence="6">
    <location>
        <begin position="74"/>
        <end position="98"/>
    </location>
</feature>
<evidence type="ECO:0000256" key="1">
    <source>
        <dbReference type="ARBA" id="ARBA00004651"/>
    </source>
</evidence>